<dbReference type="AlphaFoldDB" id="A0A2Z4JQY7"/>
<evidence type="ECO:0000313" key="2">
    <source>
        <dbReference type="EMBL" id="AWW49211.1"/>
    </source>
</evidence>
<name>A0A2Z4JQY7_9BURK</name>
<organism evidence="2 3">
    <name type="scientific">Polynucleobacter paneuropaeus</name>
    <dbReference type="NCBI Taxonomy" id="2527775"/>
    <lineage>
        <taxon>Bacteria</taxon>
        <taxon>Pseudomonadati</taxon>
        <taxon>Pseudomonadota</taxon>
        <taxon>Betaproteobacteria</taxon>
        <taxon>Burkholderiales</taxon>
        <taxon>Burkholderiaceae</taxon>
        <taxon>Polynucleobacter</taxon>
    </lineage>
</organism>
<protein>
    <recommendedName>
        <fullName evidence="1">3-beta hydroxysteroid dehydrogenase/isomerase domain-containing protein</fullName>
    </recommendedName>
</protein>
<gene>
    <name evidence="2" type="ORF">Pas1_01760</name>
</gene>
<dbReference type="EMBL" id="CP030085">
    <property type="protein sequence ID" value="AWW49211.1"/>
    <property type="molecule type" value="Genomic_DNA"/>
</dbReference>
<dbReference type="GO" id="GO:0016616">
    <property type="term" value="F:oxidoreductase activity, acting on the CH-OH group of donors, NAD or NADP as acceptor"/>
    <property type="evidence" value="ECO:0007669"/>
    <property type="project" value="InterPro"/>
</dbReference>
<dbReference type="RefSeq" id="WP_112294319.1">
    <property type="nucleotide sequence ID" value="NZ_CBCSBS010000001.1"/>
</dbReference>
<dbReference type="InterPro" id="IPR036291">
    <property type="entry name" value="NAD(P)-bd_dom_sf"/>
</dbReference>
<evidence type="ECO:0000259" key="1">
    <source>
        <dbReference type="Pfam" id="PF01073"/>
    </source>
</evidence>
<accession>A0A2Z4JQY7</accession>
<dbReference type="SUPFAM" id="SSF51735">
    <property type="entry name" value="NAD(P)-binding Rossmann-fold domains"/>
    <property type="match status" value="1"/>
</dbReference>
<proteinExistence type="predicted"/>
<dbReference type="PANTHER" id="PTHR48079">
    <property type="entry name" value="PROTEIN YEEZ"/>
    <property type="match status" value="1"/>
</dbReference>
<reference evidence="3" key="1">
    <citation type="submission" date="2018-06" db="EMBL/GenBank/DDBJ databases">
        <title>Description of a new Polynucleobacter species.</title>
        <authorList>
            <person name="Hahn M.W."/>
        </authorList>
    </citation>
    <scope>NUCLEOTIDE SEQUENCE [LARGE SCALE GENOMIC DNA]</scope>
    <source>
        <strain evidence="3">MG-25-Pas1-D2</strain>
    </source>
</reference>
<dbReference type="Pfam" id="PF01073">
    <property type="entry name" value="3Beta_HSD"/>
    <property type="match status" value="1"/>
</dbReference>
<dbReference type="InterPro" id="IPR051783">
    <property type="entry name" value="NAD(P)-dependent_oxidoreduct"/>
</dbReference>
<sequence length="325" mass="36469">MKIFLTGASGFVGSHLIDSLIAEGHELVCHFRTPQAIDIQSHSNTAVWSGSLNDVESLSKRLQGLDAVIHCAAEMKLWDSEKALLETNVFMTKNILESAKQAGIKKFIYMSDASIAKNPLGQNLNISESRALPLLKDFPYSHSKSQAEQLVLHAGNEALQTISLRPSSVWGKGDIVDRLLGRAADLNKFGWFDQGDYLFSTCYIKNLCEAMNKSLLSDSNQESFFISDGPPMRFRQWMSMRLKAGKYKVPTLSIPRSFARPLARFTENGWKYLPLRGEPPLIREMVHLMAHPFSVSIQKARDQLAYEAPYTIEDGLLEVEKSTNR</sequence>
<dbReference type="PANTHER" id="PTHR48079:SF6">
    <property type="entry name" value="NAD(P)-BINDING DOMAIN-CONTAINING PROTEIN-RELATED"/>
    <property type="match status" value="1"/>
</dbReference>
<dbReference type="GO" id="GO:0006694">
    <property type="term" value="P:steroid biosynthetic process"/>
    <property type="evidence" value="ECO:0007669"/>
    <property type="project" value="InterPro"/>
</dbReference>
<evidence type="ECO:0000313" key="3">
    <source>
        <dbReference type="Proteomes" id="UP000248592"/>
    </source>
</evidence>
<dbReference type="GO" id="GO:0005737">
    <property type="term" value="C:cytoplasm"/>
    <property type="evidence" value="ECO:0007669"/>
    <property type="project" value="TreeGrafter"/>
</dbReference>
<dbReference type="Proteomes" id="UP000248592">
    <property type="component" value="Chromosome"/>
</dbReference>
<dbReference type="Gene3D" id="3.40.50.720">
    <property type="entry name" value="NAD(P)-binding Rossmann-like Domain"/>
    <property type="match status" value="1"/>
</dbReference>
<dbReference type="GO" id="GO:0004029">
    <property type="term" value="F:aldehyde dehydrogenase (NAD+) activity"/>
    <property type="evidence" value="ECO:0007669"/>
    <property type="project" value="TreeGrafter"/>
</dbReference>
<dbReference type="InterPro" id="IPR002225">
    <property type="entry name" value="3Beta_OHSteriod_DH/Estase"/>
</dbReference>
<feature type="domain" description="3-beta hydroxysteroid dehydrogenase/isomerase" evidence="1">
    <location>
        <begin position="5"/>
        <end position="248"/>
    </location>
</feature>